<dbReference type="InterPro" id="IPR050093">
    <property type="entry name" value="ABC_SmlMolc_Importer"/>
</dbReference>
<dbReference type="CDD" id="cd03293">
    <property type="entry name" value="ABC_NrtD_SsuB_transporters"/>
    <property type="match status" value="1"/>
</dbReference>
<keyword evidence="6" id="KW-1185">Reference proteome</keyword>
<dbReference type="GO" id="GO:0005524">
    <property type="term" value="F:ATP binding"/>
    <property type="evidence" value="ECO:0007669"/>
    <property type="project" value="UniProtKB-KW"/>
</dbReference>
<dbReference type="PROSITE" id="PS50893">
    <property type="entry name" value="ABC_TRANSPORTER_2"/>
    <property type="match status" value="1"/>
</dbReference>
<evidence type="ECO:0000313" key="6">
    <source>
        <dbReference type="Proteomes" id="UP001222800"/>
    </source>
</evidence>
<keyword evidence="2" id="KW-0547">Nucleotide-binding</keyword>
<dbReference type="InterPro" id="IPR003439">
    <property type="entry name" value="ABC_transporter-like_ATP-bd"/>
</dbReference>
<evidence type="ECO:0000256" key="2">
    <source>
        <dbReference type="ARBA" id="ARBA00022741"/>
    </source>
</evidence>
<dbReference type="Gene3D" id="3.40.50.300">
    <property type="entry name" value="P-loop containing nucleotide triphosphate hydrolases"/>
    <property type="match status" value="1"/>
</dbReference>
<gene>
    <name evidence="5" type="primary">saoA</name>
    <name evidence="5" type="ORF">P4S50_03590</name>
</gene>
<dbReference type="RefSeq" id="WP_277733159.1">
    <property type="nucleotide sequence ID" value="NZ_CP120733.1"/>
</dbReference>
<protein>
    <submittedName>
        <fullName evidence="5">ABC transporter ATP-binding protein SaoA</fullName>
    </submittedName>
</protein>
<dbReference type="Proteomes" id="UP001222800">
    <property type="component" value="Chromosome"/>
</dbReference>
<feature type="domain" description="ABC transporter" evidence="4">
    <location>
        <begin position="3"/>
        <end position="234"/>
    </location>
</feature>
<dbReference type="Pfam" id="PF00005">
    <property type="entry name" value="ABC_tran"/>
    <property type="match status" value="1"/>
</dbReference>
<keyword evidence="3 5" id="KW-0067">ATP-binding</keyword>
<dbReference type="PANTHER" id="PTHR42781">
    <property type="entry name" value="SPERMIDINE/PUTRESCINE IMPORT ATP-BINDING PROTEIN POTA"/>
    <property type="match status" value="1"/>
</dbReference>
<evidence type="ECO:0000313" key="5">
    <source>
        <dbReference type="EMBL" id="WFD11172.1"/>
    </source>
</evidence>
<evidence type="ECO:0000259" key="4">
    <source>
        <dbReference type="PROSITE" id="PS50893"/>
    </source>
</evidence>
<dbReference type="EMBL" id="CP120733">
    <property type="protein sequence ID" value="WFD11172.1"/>
    <property type="molecule type" value="Genomic_DNA"/>
</dbReference>
<accession>A0ABY8EHZ2</accession>
<organism evidence="5 6">
    <name type="scientific">Tepidibacter hydrothermalis</name>
    <dbReference type="NCBI Taxonomy" id="3036126"/>
    <lineage>
        <taxon>Bacteria</taxon>
        <taxon>Bacillati</taxon>
        <taxon>Bacillota</taxon>
        <taxon>Clostridia</taxon>
        <taxon>Peptostreptococcales</taxon>
        <taxon>Peptostreptococcaceae</taxon>
        <taxon>Tepidibacter</taxon>
    </lineage>
</organism>
<dbReference type="SUPFAM" id="SSF52540">
    <property type="entry name" value="P-loop containing nucleoside triphosphate hydrolases"/>
    <property type="match status" value="1"/>
</dbReference>
<proteinExistence type="predicted"/>
<dbReference type="NCBIfam" id="NF040729">
    <property type="entry name" value="ABC_ATP_SaoA"/>
    <property type="match status" value="1"/>
</dbReference>
<dbReference type="InterPro" id="IPR003593">
    <property type="entry name" value="AAA+_ATPase"/>
</dbReference>
<dbReference type="SMART" id="SM00382">
    <property type="entry name" value="AAA"/>
    <property type="match status" value="1"/>
</dbReference>
<evidence type="ECO:0000256" key="3">
    <source>
        <dbReference type="ARBA" id="ARBA00022840"/>
    </source>
</evidence>
<name>A0ABY8EHZ2_9FIRM</name>
<sequence length="250" mass="28594">MKLKINNVNKIFNNDNKHHHVLKDISMDIEKGQFVSILGPSGCGKTTLLTIVAGFQSCDSGEIIVNSKMVSKPGPDRAFVFQNYALFPWMNVGDNIRYPMKQQKIPKGQREKRLNELLEMAQLTGKDKLYPHQISGGMKQRCAVVRALACSPEVLLMDEPLGAIDFQMRQNLQEELENLWLKDKTTVLMVTHDVDEAVYLSDRVIVMGTDKGKILEDMYIDIDRPRNRDSKSYLEYKMKLTDVLKKCNNK</sequence>
<dbReference type="PANTHER" id="PTHR42781:SF8">
    <property type="entry name" value="BICARBONATE TRANSPORT ATP-BINDING PROTEIN CMPC"/>
    <property type="match status" value="1"/>
</dbReference>
<dbReference type="InterPro" id="IPR027417">
    <property type="entry name" value="P-loop_NTPase"/>
</dbReference>
<keyword evidence="1" id="KW-0813">Transport</keyword>
<reference evidence="5 6" key="1">
    <citation type="submission" date="2023-03" db="EMBL/GenBank/DDBJ databases">
        <title>Complete genome sequence of Tepidibacter sp. SWIR-1, isolated from a deep-sea hydrothermal vent.</title>
        <authorList>
            <person name="Li X."/>
        </authorList>
    </citation>
    <scope>NUCLEOTIDE SEQUENCE [LARGE SCALE GENOMIC DNA]</scope>
    <source>
        <strain evidence="5 6">SWIR-1</strain>
    </source>
</reference>
<evidence type="ECO:0000256" key="1">
    <source>
        <dbReference type="ARBA" id="ARBA00022448"/>
    </source>
</evidence>